<gene>
    <name evidence="6" type="primary">LOC102803843</name>
</gene>
<dbReference type="Proteomes" id="UP000694865">
    <property type="component" value="Unplaced"/>
</dbReference>
<dbReference type="GeneID" id="102803843"/>
<dbReference type="SMART" id="SM00004">
    <property type="entry name" value="NL"/>
    <property type="match status" value="1"/>
</dbReference>
<evidence type="ECO:0000313" key="6">
    <source>
        <dbReference type="RefSeq" id="XP_006814915.1"/>
    </source>
</evidence>
<proteinExistence type="predicted"/>
<reference evidence="6" key="1">
    <citation type="submission" date="2025-08" db="UniProtKB">
        <authorList>
            <consortium name="RefSeq"/>
        </authorList>
    </citation>
    <scope>IDENTIFICATION</scope>
    <source>
        <tissue evidence="6">Testes</tissue>
    </source>
</reference>
<keyword evidence="1" id="KW-0677">Repeat</keyword>
<evidence type="ECO:0000256" key="3">
    <source>
        <dbReference type="ARBA" id="ARBA00023180"/>
    </source>
</evidence>
<feature type="non-terminal residue" evidence="6">
    <location>
        <position position="1"/>
    </location>
</feature>
<dbReference type="Pfam" id="PF00066">
    <property type="entry name" value="Notch"/>
    <property type="match status" value="1"/>
</dbReference>
<feature type="domain" description="LNR" evidence="4">
    <location>
        <begin position="83"/>
        <end position="121"/>
    </location>
</feature>
<accession>A0ABM0M4H4</accession>
<keyword evidence="2" id="KW-1015">Disulfide bond</keyword>
<dbReference type="PANTHER" id="PTHR46130">
    <property type="entry name" value="LAMGL DOMAIN-CONTAINING PROTEIN"/>
    <property type="match status" value="1"/>
</dbReference>
<sequence>ANIITCTRDGTWDSTFKACKLMHGECGQPASSKYVEFKCKGHSISDTCSVTCKDHDVDSVIQTAGTISRHSSIMCTGLKKWIPDPTSFSCVQKCIEKFIEDEMCDPQNNRAYCDWDGGDCCASTLGKEVDKSLCMEECPCLDPDAEENIKESRQNTKKLIRNMNG</sequence>
<keyword evidence="3" id="KW-0325">Glycoprotein</keyword>
<protein>
    <submittedName>
        <fullName evidence="6">Pappalysin-2-like</fullName>
    </submittedName>
</protein>
<evidence type="ECO:0000259" key="4">
    <source>
        <dbReference type="SMART" id="SM00004"/>
    </source>
</evidence>
<evidence type="ECO:0000256" key="1">
    <source>
        <dbReference type="ARBA" id="ARBA00022737"/>
    </source>
</evidence>
<name>A0ABM0M4H4_SACKO</name>
<keyword evidence="5" id="KW-1185">Reference proteome</keyword>
<dbReference type="InterPro" id="IPR043543">
    <property type="entry name" value="PAPPA/PAPPA2"/>
</dbReference>
<evidence type="ECO:0000256" key="2">
    <source>
        <dbReference type="ARBA" id="ARBA00023157"/>
    </source>
</evidence>
<evidence type="ECO:0000313" key="5">
    <source>
        <dbReference type="Proteomes" id="UP000694865"/>
    </source>
</evidence>
<organism evidence="5 6">
    <name type="scientific">Saccoglossus kowalevskii</name>
    <name type="common">Acorn worm</name>
    <dbReference type="NCBI Taxonomy" id="10224"/>
    <lineage>
        <taxon>Eukaryota</taxon>
        <taxon>Metazoa</taxon>
        <taxon>Hemichordata</taxon>
        <taxon>Enteropneusta</taxon>
        <taxon>Harrimaniidae</taxon>
        <taxon>Saccoglossus</taxon>
    </lineage>
</organism>
<dbReference type="PANTHER" id="PTHR46130:SF3">
    <property type="entry name" value="CHROMOSOME UNDETERMINED SCAFFOLD_33, WHOLE GENOME SHOTGUN SEQUENCE"/>
    <property type="match status" value="1"/>
</dbReference>
<dbReference type="Gene3D" id="3.30.300.320">
    <property type="match status" value="1"/>
</dbReference>
<dbReference type="RefSeq" id="XP_006814915.1">
    <property type="nucleotide sequence ID" value="XM_006814852.1"/>
</dbReference>
<dbReference type="InterPro" id="IPR000800">
    <property type="entry name" value="Notch_dom"/>
</dbReference>